<dbReference type="Pfam" id="PF09339">
    <property type="entry name" value="HTH_IclR"/>
    <property type="match status" value="1"/>
</dbReference>
<dbReference type="Gene3D" id="1.10.10.10">
    <property type="entry name" value="Winged helix-like DNA-binding domain superfamily/Winged helix DNA-binding domain"/>
    <property type="match status" value="1"/>
</dbReference>
<sequence length="242" mass="26005">MALFEIFAREKRELTKSEVARLLDLPESSSSDLLNTLHGLGYLSRTATTRRFYPTGRLLSMAQAAEENNALTAFGIEATALLADRSGETAAAAVLDGSGIKIIAVTAGKHRLRYVLEVGDSFTLHGTALGKALLGALDDGELARLLRLHPLPRRTDATKVDPRQVEDEVHKHRTLGWYQTVNEGSLGVSGIAISGPVGDQLVGLGLLGPTERLTLEAEEHRRLLLEVRDNVFGDALGGAFAS</sequence>
<dbReference type="Pfam" id="PF01614">
    <property type="entry name" value="IclR_C"/>
    <property type="match status" value="1"/>
</dbReference>
<comment type="caution">
    <text evidence="6">The sequence shown here is derived from an EMBL/GenBank/DDBJ whole genome shotgun (WGS) entry which is preliminary data.</text>
</comment>
<evidence type="ECO:0000259" key="4">
    <source>
        <dbReference type="PROSITE" id="PS51077"/>
    </source>
</evidence>
<gene>
    <name evidence="6" type="ORF">LVY72_05290</name>
</gene>
<dbReference type="InterPro" id="IPR036388">
    <property type="entry name" value="WH-like_DNA-bd_sf"/>
</dbReference>
<evidence type="ECO:0000256" key="1">
    <source>
        <dbReference type="ARBA" id="ARBA00023015"/>
    </source>
</evidence>
<name>A0ABS9L3P4_9MICC</name>
<keyword evidence="1" id="KW-0805">Transcription regulation</keyword>
<accession>A0ABS9L3P4</accession>
<dbReference type="Gene3D" id="3.30.450.40">
    <property type="match status" value="1"/>
</dbReference>
<keyword evidence="7" id="KW-1185">Reference proteome</keyword>
<feature type="domain" description="IclR-ED" evidence="5">
    <location>
        <begin position="57"/>
        <end position="238"/>
    </location>
</feature>
<dbReference type="PROSITE" id="PS51077">
    <property type="entry name" value="HTH_ICLR"/>
    <property type="match status" value="1"/>
</dbReference>
<evidence type="ECO:0000256" key="3">
    <source>
        <dbReference type="ARBA" id="ARBA00023163"/>
    </source>
</evidence>
<keyword evidence="2" id="KW-0238">DNA-binding</keyword>
<dbReference type="InterPro" id="IPR005471">
    <property type="entry name" value="Tscrpt_reg_IclR_N"/>
</dbReference>
<keyword evidence="3" id="KW-0804">Transcription</keyword>
<evidence type="ECO:0000313" key="7">
    <source>
        <dbReference type="Proteomes" id="UP001165368"/>
    </source>
</evidence>
<evidence type="ECO:0000313" key="6">
    <source>
        <dbReference type="EMBL" id="MCG2621327.1"/>
    </source>
</evidence>
<dbReference type="PROSITE" id="PS51078">
    <property type="entry name" value="ICLR_ED"/>
    <property type="match status" value="1"/>
</dbReference>
<dbReference type="SUPFAM" id="SSF46785">
    <property type="entry name" value="Winged helix' DNA-binding domain"/>
    <property type="match status" value="1"/>
</dbReference>
<evidence type="ECO:0000256" key="2">
    <source>
        <dbReference type="ARBA" id="ARBA00023125"/>
    </source>
</evidence>
<proteinExistence type="predicted"/>
<evidence type="ECO:0000259" key="5">
    <source>
        <dbReference type="PROSITE" id="PS51078"/>
    </source>
</evidence>
<reference evidence="6" key="1">
    <citation type="submission" date="2022-01" db="EMBL/GenBank/DDBJ databases">
        <authorList>
            <person name="Jo J.-H."/>
            <person name="Im W.-T."/>
        </authorList>
    </citation>
    <scope>NUCLEOTIDE SEQUENCE</scope>
    <source>
        <strain evidence="6">I2-34</strain>
    </source>
</reference>
<organism evidence="6 7">
    <name type="scientific">Arthrobacter hankyongi</name>
    <dbReference type="NCBI Taxonomy" id="2904801"/>
    <lineage>
        <taxon>Bacteria</taxon>
        <taxon>Bacillati</taxon>
        <taxon>Actinomycetota</taxon>
        <taxon>Actinomycetes</taxon>
        <taxon>Micrococcales</taxon>
        <taxon>Micrococcaceae</taxon>
        <taxon>Arthrobacter</taxon>
    </lineage>
</organism>
<dbReference type="PANTHER" id="PTHR30136:SF35">
    <property type="entry name" value="HTH-TYPE TRANSCRIPTIONAL REGULATOR RV1719"/>
    <property type="match status" value="1"/>
</dbReference>
<dbReference type="PANTHER" id="PTHR30136">
    <property type="entry name" value="HELIX-TURN-HELIX TRANSCRIPTIONAL REGULATOR, ICLR FAMILY"/>
    <property type="match status" value="1"/>
</dbReference>
<dbReference type="EMBL" id="JAKLTQ010000002">
    <property type="protein sequence ID" value="MCG2621327.1"/>
    <property type="molecule type" value="Genomic_DNA"/>
</dbReference>
<dbReference type="InterPro" id="IPR050707">
    <property type="entry name" value="HTH_MetabolicPath_Reg"/>
</dbReference>
<dbReference type="InterPro" id="IPR036390">
    <property type="entry name" value="WH_DNA-bd_sf"/>
</dbReference>
<dbReference type="SUPFAM" id="SSF55781">
    <property type="entry name" value="GAF domain-like"/>
    <property type="match status" value="1"/>
</dbReference>
<dbReference type="InterPro" id="IPR014757">
    <property type="entry name" value="Tscrpt_reg_IclR_C"/>
</dbReference>
<dbReference type="Proteomes" id="UP001165368">
    <property type="component" value="Unassembled WGS sequence"/>
</dbReference>
<feature type="domain" description="HTH iclR-type" evidence="4">
    <location>
        <begin position="1"/>
        <end position="57"/>
    </location>
</feature>
<protein>
    <submittedName>
        <fullName evidence="6">Helix-turn-helix domain-containing protein</fullName>
    </submittedName>
</protein>
<dbReference type="InterPro" id="IPR029016">
    <property type="entry name" value="GAF-like_dom_sf"/>
</dbReference>